<dbReference type="Pfam" id="PF20250">
    <property type="entry name" value="FapA_N"/>
    <property type="match status" value="1"/>
</dbReference>
<dbReference type="AlphaFoldDB" id="A0A3N1NR87"/>
<proteinExistence type="predicted"/>
<reference evidence="2 3" key="1">
    <citation type="submission" date="2018-11" db="EMBL/GenBank/DDBJ databases">
        <title>Genomic Encyclopedia of Type Strains, Phase IV (KMG-IV): sequencing the most valuable type-strain genomes for metagenomic binning, comparative biology and taxonomic classification.</title>
        <authorList>
            <person name="Goeker M."/>
        </authorList>
    </citation>
    <scope>NUCLEOTIDE SEQUENCE [LARGE SCALE GENOMIC DNA]</scope>
    <source>
        <strain evidence="2 3">DSM 16974</strain>
    </source>
</reference>
<accession>A0A3N1NR87</accession>
<sequence>MDEPRGLLQGRLEPSTEEQPWDLDRLRVRLAEAGYGEWFAPEATLESAVQQANNGRCGDLVLAERRDARTEWRIAEDRQAAFLTLHPAWGGHKLNREALLKELLAQGVVKTCIHLRALTHAAEAGHAESLCVARARLPQPGEDARFVSLVARDDQLALQEDDQGRVDLHHLHEFVVVDPGIPLLRRIPATQGEPGEDVMGQPLMPTPGRARSFDSQNDGVAPDPDDANVLRAAIRGHPVFSSSGVRVDPTLRLKAVDVSTGSIDFEGSVEVAGDVASGFVLNATGDILIRGMVEKADIRAGGNLKVLGGVVGEEVGRRHDGDLRLRTHLTSGGTLSAKFINLAYVNVRYDLLVREYALQCRLVAGRDISLGQPTGKGSLIGGSASAGRALVANTLGSEAGVATEVSVGRPNRRRRLVGQLKEALTLCEHNWQRVCDTLDCIQRGEMATPPTDKLKRLYATRDSLRARRQRIRGLIDRLVGARQSARPSRVEVKKRQHANLSLNIDGVRRYFNTEHGPSCWHRQGAELVRGS</sequence>
<feature type="domain" description="Flagellar Assembly Protein A N-terminal region" evidence="1">
    <location>
        <begin position="73"/>
        <end position="241"/>
    </location>
</feature>
<evidence type="ECO:0000259" key="1">
    <source>
        <dbReference type="Pfam" id="PF20250"/>
    </source>
</evidence>
<evidence type="ECO:0000313" key="2">
    <source>
        <dbReference type="EMBL" id="ROQ17060.1"/>
    </source>
</evidence>
<dbReference type="PANTHER" id="PTHR38032:SF1">
    <property type="entry name" value="RNA-BINDING PROTEIN KHPB N-TERMINAL DOMAIN-CONTAINING PROTEIN"/>
    <property type="match status" value="1"/>
</dbReference>
<dbReference type="InterPro" id="IPR005646">
    <property type="entry name" value="FapA"/>
</dbReference>
<dbReference type="InterPro" id="IPR046866">
    <property type="entry name" value="FapA_N"/>
</dbReference>
<protein>
    <recommendedName>
        <fullName evidence="1">Flagellar Assembly Protein A N-terminal region domain-containing protein</fullName>
    </recommendedName>
</protein>
<keyword evidence="3" id="KW-1185">Reference proteome</keyword>
<dbReference type="PANTHER" id="PTHR38032">
    <property type="entry name" value="POLYMERASE-RELATED"/>
    <property type="match status" value="1"/>
</dbReference>
<dbReference type="RefSeq" id="WP_170162972.1">
    <property type="nucleotide sequence ID" value="NZ_RJUK01000004.1"/>
</dbReference>
<gene>
    <name evidence="2" type="ORF">EDC38_3175</name>
</gene>
<evidence type="ECO:0000313" key="3">
    <source>
        <dbReference type="Proteomes" id="UP000273643"/>
    </source>
</evidence>
<comment type="caution">
    <text evidence="2">The sequence shown here is derived from an EMBL/GenBank/DDBJ whole genome shotgun (WGS) entry which is preliminary data.</text>
</comment>
<organism evidence="2 3">
    <name type="scientific">Marinimicrobium koreense</name>
    <dbReference type="NCBI Taxonomy" id="306545"/>
    <lineage>
        <taxon>Bacteria</taxon>
        <taxon>Pseudomonadati</taxon>
        <taxon>Pseudomonadota</taxon>
        <taxon>Gammaproteobacteria</taxon>
        <taxon>Cellvibrionales</taxon>
        <taxon>Cellvibrionaceae</taxon>
        <taxon>Marinimicrobium</taxon>
    </lineage>
</organism>
<name>A0A3N1NR87_9GAMM</name>
<dbReference type="EMBL" id="RJUK01000004">
    <property type="protein sequence ID" value="ROQ17060.1"/>
    <property type="molecule type" value="Genomic_DNA"/>
</dbReference>
<dbReference type="Pfam" id="PF03961">
    <property type="entry name" value="FapA"/>
    <property type="match status" value="1"/>
</dbReference>
<dbReference type="InterPro" id="IPR046865">
    <property type="entry name" value="FapA_b_solenoid"/>
</dbReference>
<dbReference type="Proteomes" id="UP000273643">
    <property type="component" value="Unassembled WGS sequence"/>
</dbReference>